<keyword evidence="3" id="KW-1003">Cell membrane</keyword>
<dbReference type="OrthoDB" id="9806127at2"/>
<evidence type="ECO:0000256" key="7">
    <source>
        <dbReference type="ARBA" id="ARBA00022989"/>
    </source>
</evidence>
<comment type="caution">
    <text evidence="13">The sequence shown here is derived from an EMBL/GenBank/DDBJ whole genome shotgun (WGS) entry which is preliminary data.</text>
</comment>
<accession>A0A8H2K7U5</accession>
<keyword evidence="4 10" id="KW-0812">Transmembrane</keyword>
<dbReference type="InterPro" id="IPR036640">
    <property type="entry name" value="ABC1_TM_sf"/>
</dbReference>
<dbReference type="GO" id="GO:0034040">
    <property type="term" value="F:ATPase-coupled lipid transmembrane transporter activity"/>
    <property type="evidence" value="ECO:0007669"/>
    <property type="project" value="TreeGrafter"/>
</dbReference>
<feature type="transmembrane region" description="Helical" evidence="10">
    <location>
        <begin position="145"/>
        <end position="168"/>
    </location>
</feature>
<name>A0A8H2K7U5_9MICO</name>
<evidence type="ECO:0000256" key="6">
    <source>
        <dbReference type="ARBA" id="ARBA00022840"/>
    </source>
</evidence>
<dbReference type="SUPFAM" id="SSF52540">
    <property type="entry name" value="P-loop containing nucleoside triphosphate hydrolases"/>
    <property type="match status" value="1"/>
</dbReference>
<dbReference type="AlphaFoldDB" id="A0A8H2K7U5"/>
<evidence type="ECO:0000256" key="3">
    <source>
        <dbReference type="ARBA" id="ARBA00022475"/>
    </source>
</evidence>
<dbReference type="GO" id="GO:0016887">
    <property type="term" value="F:ATP hydrolysis activity"/>
    <property type="evidence" value="ECO:0007669"/>
    <property type="project" value="InterPro"/>
</dbReference>
<dbReference type="PROSITE" id="PS00211">
    <property type="entry name" value="ABC_TRANSPORTER_1"/>
    <property type="match status" value="1"/>
</dbReference>
<evidence type="ECO:0000313" key="14">
    <source>
        <dbReference type="Proteomes" id="UP000316560"/>
    </source>
</evidence>
<evidence type="ECO:0000259" key="11">
    <source>
        <dbReference type="PROSITE" id="PS50893"/>
    </source>
</evidence>
<keyword evidence="5" id="KW-0547">Nucleotide-binding</keyword>
<evidence type="ECO:0000256" key="10">
    <source>
        <dbReference type="SAM" id="Phobius"/>
    </source>
</evidence>
<evidence type="ECO:0000256" key="8">
    <source>
        <dbReference type="ARBA" id="ARBA00023136"/>
    </source>
</evidence>
<feature type="domain" description="ABC transmembrane type-1" evidence="12">
    <location>
        <begin position="24"/>
        <end position="283"/>
    </location>
</feature>
<gene>
    <name evidence="13" type="ORF">FB472_2417</name>
</gene>
<dbReference type="Gene3D" id="3.40.50.300">
    <property type="entry name" value="P-loop containing nucleotide triphosphate hydrolases"/>
    <property type="match status" value="1"/>
</dbReference>
<dbReference type="InterPro" id="IPR011527">
    <property type="entry name" value="ABC1_TM_dom"/>
</dbReference>
<dbReference type="Gene3D" id="1.20.1560.10">
    <property type="entry name" value="ABC transporter type 1, transmembrane domain"/>
    <property type="match status" value="1"/>
</dbReference>
<evidence type="ECO:0000256" key="4">
    <source>
        <dbReference type="ARBA" id="ARBA00022692"/>
    </source>
</evidence>
<feature type="transmembrane region" description="Helical" evidence="10">
    <location>
        <begin position="260"/>
        <end position="280"/>
    </location>
</feature>
<dbReference type="InterPro" id="IPR017871">
    <property type="entry name" value="ABC_transporter-like_CS"/>
</dbReference>
<feature type="domain" description="ABC transporter" evidence="11">
    <location>
        <begin position="353"/>
        <end position="588"/>
    </location>
</feature>
<comment type="subcellular location">
    <subcellularLocation>
        <location evidence="1">Cell membrane</location>
        <topology evidence="1">Multi-pass membrane protein</topology>
    </subcellularLocation>
</comment>
<dbReference type="SMART" id="SM00382">
    <property type="entry name" value="AAA"/>
    <property type="match status" value="1"/>
</dbReference>
<dbReference type="InterPro" id="IPR027417">
    <property type="entry name" value="P-loop_NTPase"/>
</dbReference>
<protein>
    <submittedName>
        <fullName evidence="13">ATP-binding cassette subfamily C protein</fullName>
    </submittedName>
</protein>
<dbReference type="GO" id="GO:0005886">
    <property type="term" value="C:plasma membrane"/>
    <property type="evidence" value="ECO:0007669"/>
    <property type="project" value="UniProtKB-SubCell"/>
</dbReference>
<keyword evidence="2" id="KW-0813">Transport</keyword>
<dbReference type="PANTHER" id="PTHR24221:SF654">
    <property type="entry name" value="ATP-BINDING CASSETTE SUB-FAMILY B MEMBER 6"/>
    <property type="match status" value="1"/>
</dbReference>
<dbReference type="PANTHER" id="PTHR24221">
    <property type="entry name" value="ATP-BINDING CASSETTE SUB-FAMILY B"/>
    <property type="match status" value="1"/>
</dbReference>
<sequence length="592" mass="63525">MRLILRTLRELVPLLPERAQRFLWGYIVASTSLAILDIAALGLLAVSLSSMVANLPVQLPIVGAVPTENYVWIVLTVSLLIITKSILSISLQWVATRRFASYELEIGDKLFNAYIRAPWSDRLKRSTAQLVRLADVGIANTISSFLLPAMTMPTLVITAVSIFAVLVIAQPATALITVLYLGAMAVLLAVVVSRKSVQAGRTNRDYSFAVATLMTDMVSALKEITLRNKASEVAEVVHANRIYTTRARANINFLSAVPKFVLDAALIGGFLLVGGFAYIEGGLADALAAIAIFGVAGFRLVPALTGFQSVLTVTHASSPHVQAVIDDIYQSRVYIERAETIGHDPIGEAPKSLELENVSFTYNRSSIPAIDDVNLSIPLGSTLGLVGSSGAGKSTLVDILLGLLVPSDGSIELDGEPLENVLASWRARVGYVPQDVAIFEGSIAQNVALVWNTDFDAERVESALRRAQLWTTVESRPEGMNSAVGERGMSLSGGQRQRLGIARALYSDPLILVLDEATSALDTKTESDVAAAIRSLRGEITIVSVAHRLSTIRDNDQVCFMQDGRIVAVGTFEELVAQVPEFAEQAALAGIS</sequence>
<dbReference type="PROSITE" id="PS50893">
    <property type="entry name" value="ABC_TRANSPORTER_2"/>
    <property type="match status" value="1"/>
</dbReference>
<dbReference type="SUPFAM" id="SSF90123">
    <property type="entry name" value="ABC transporter transmembrane region"/>
    <property type="match status" value="1"/>
</dbReference>
<dbReference type="RefSeq" id="WP_141991030.1">
    <property type="nucleotide sequence ID" value="NZ_VFRA01000001.1"/>
</dbReference>
<comment type="similarity">
    <text evidence="9">Belongs to the ABC transporter superfamily. Lipid exporter (TC 3.A.1.106) family.</text>
</comment>
<dbReference type="InterPro" id="IPR039421">
    <property type="entry name" value="Type_1_exporter"/>
</dbReference>
<dbReference type="GO" id="GO:0140359">
    <property type="term" value="F:ABC-type transporter activity"/>
    <property type="evidence" value="ECO:0007669"/>
    <property type="project" value="InterPro"/>
</dbReference>
<dbReference type="PROSITE" id="PS50929">
    <property type="entry name" value="ABC_TM1F"/>
    <property type="match status" value="1"/>
</dbReference>
<dbReference type="InterPro" id="IPR003439">
    <property type="entry name" value="ABC_transporter-like_ATP-bd"/>
</dbReference>
<dbReference type="GO" id="GO:0005524">
    <property type="term" value="F:ATP binding"/>
    <property type="evidence" value="ECO:0007669"/>
    <property type="project" value="UniProtKB-KW"/>
</dbReference>
<dbReference type="InterPro" id="IPR003593">
    <property type="entry name" value="AAA+_ATPase"/>
</dbReference>
<keyword evidence="14" id="KW-1185">Reference proteome</keyword>
<evidence type="ECO:0000313" key="13">
    <source>
        <dbReference type="EMBL" id="TQO20765.1"/>
    </source>
</evidence>
<dbReference type="FunFam" id="3.40.50.300:FF:000299">
    <property type="entry name" value="ABC transporter ATP-binding protein/permease"/>
    <property type="match status" value="1"/>
</dbReference>
<evidence type="ECO:0000256" key="2">
    <source>
        <dbReference type="ARBA" id="ARBA00022448"/>
    </source>
</evidence>
<keyword evidence="6 13" id="KW-0067">ATP-binding</keyword>
<proteinExistence type="inferred from homology"/>
<reference evidence="13 14" key="1">
    <citation type="submission" date="2019-06" db="EMBL/GenBank/DDBJ databases">
        <title>Sequencing the genomes of 1000 actinobacteria strains.</title>
        <authorList>
            <person name="Klenk H.-P."/>
        </authorList>
    </citation>
    <scope>NUCLEOTIDE SEQUENCE [LARGE SCALE GENOMIC DNA]</scope>
    <source>
        <strain evidence="13 14">DSM 21947</strain>
    </source>
</reference>
<feature type="transmembrane region" description="Helical" evidence="10">
    <location>
        <begin position="21"/>
        <end position="50"/>
    </location>
</feature>
<evidence type="ECO:0000256" key="5">
    <source>
        <dbReference type="ARBA" id="ARBA00022741"/>
    </source>
</evidence>
<evidence type="ECO:0000256" key="9">
    <source>
        <dbReference type="ARBA" id="ARBA00061644"/>
    </source>
</evidence>
<organism evidence="13 14">
    <name type="scientific">Rhodoglobus vestalii</name>
    <dbReference type="NCBI Taxonomy" id="193384"/>
    <lineage>
        <taxon>Bacteria</taxon>
        <taxon>Bacillati</taxon>
        <taxon>Actinomycetota</taxon>
        <taxon>Actinomycetes</taxon>
        <taxon>Micrococcales</taxon>
        <taxon>Microbacteriaceae</taxon>
        <taxon>Rhodoglobus</taxon>
    </lineage>
</organism>
<dbReference type="Pfam" id="PF00005">
    <property type="entry name" value="ABC_tran"/>
    <property type="match status" value="1"/>
</dbReference>
<feature type="transmembrane region" description="Helical" evidence="10">
    <location>
        <begin position="70"/>
        <end position="94"/>
    </location>
</feature>
<keyword evidence="8 10" id="KW-0472">Membrane</keyword>
<feature type="transmembrane region" description="Helical" evidence="10">
    <location>
        <begin position="174"/>
        <end position="192"/>
    </location>
</feature>
<evidence type="ECO:0000256" key="1">
    <source>
        <dbReference type="ARBA" id="ARBA00004651"/>
    </source>
</evidence>
<evidence type="ECO:0000259" key="12">
    <source>
        <dbReference type="PROSITE" id="PS50929"/>
    </source>
</evidence>
<keyword evidence="7 10" id="KW-1133">Transmembrane helix</keyword>
<dbReference type="Proteomes" id="UP000316560">
    <property type="component" value="Unassembled WGS sequence"/>
</dbReference>
<dbReference type="EMBL" id="VFRA01000001">
    <property type="protein sequence ID" value="TQO20765.1"/>
    <property type="molecule type" value="Genomic_DNA"/>
</dbReference>